<accession>A0A2S6HYH1</accession>
<comment type="subcellular location">
    <subcellularLocation>
        <location evidence="1 7">Cell membrane</location>
        <topology evidence="1 7">Multi-pass membrane protein</topology>
    </subcellularLocation>
</comment>
<evidence type="ECO:0000256" key="3">
    <source>
        <dbReference type="ARBA" id="ARBA00022475"/>
    </source>
</evidence>
<dbReference type="PANTHER" id="PTHR43227">
    <property type="entry name" value="BLL4140 PROTEIN"/>
    <property type="match status" value="1"/>
</dbReference>
<sequence>MKSIKLHWNHFVHEVRKKYILFLMVLPVLIYFFIFAYIPMPGAYIAFVDYNIGKGIFGSAFVGLKNFEFLFRTGDLLRITKNTILYNLVFLILGNAFQIVFAVMISEVGNKWFKKISQSIILLPYFISMVIVGFFSYNLFNYDYGFINTILAGLGFPKHEFYSDQGIWKYIIVFFKIWSGTGYGMIIYLASIAGIEQDIYEAASLDGASPMQKIRYITFPMLKPTMILLILFGLGGILKGSFDLFYNLIGTNSVLYPQTDVIDTFVFRSLVGQFNFSQGAAVGFYQSVFGLVLVLTVNAIVKKIEPDSALF</sequence>
<dbReference type="PROSITE" id="PS50928">
    <property type="entry name" value="ABC_TM1"/>
    <property type="match status" value="1"/>
</dbReference>
<dbReference type="InterPro" id="IPR050809">
    <property type="entry name" value="UgpAE/MalFG_permease"/>
</dbReference>
<feature type="transmembrane region" description="Helical" evidence="7">
    <location>
        <begin position="120"/>
        <end position="140"/>
    </location>
</feature>
<name>A0A2S6HYH1_9FIRM</name>
<evidence type="ECO:0000256" key="7">
    <source>
        <dbReference type="RuleBase" id="RU363032"/>
    </source>
</evidence>
<keyword evidence="6 7" id="KW-0472">Membrane</keyword>
<dbReference type="GO" id="GO:0005886">
    <property type="term" value="C:plasma membrane"/>
    <property type="evidence" value="ECO:0007669"/>
    <property type="project" value="UniProtKB-SubCell"/>
</dbReference>
<protein>
    <submittedName>
        <fullName evidence="9">Carbohydrate ABC transporter membrane protein 1 (CUT1 family)</fullName>
    </submittedName>
</protein>
<reference evidence="9 10" key="1">
    <citation type="submission" date="2018-02" db="EMBL/GenBank/DDBJ databases">
        <title>Genomic Encyclopedia of Archaeal and Bacterial Type Strains, Phase II (KMG-II): from individual species to whole genera.</title>
        <authorList>
            <person name="Goeker M."/>
        </authorList>
    </citation>
    <scope>NUCLEOTIDE SEQUENCE [LARGE SCALE GENOMIC DNA]</scope>
    <source>
        <strain evidence="9 10">DSM 3808</strain>
    </source>
</reference>
<evidence type="ECO:0000256" key="5">
    <source>
        <dbReference type="ARBA" id="ARBA00022989"/>
    </source>
</evidence>
<dbReference type="Proteomes" id="UP000237749">
    <property type="component" value="Unassembled WGS sequence"/>
</dbReference>
<proteinExistence type="inferred from homology"/>
<evidence type="ECO:0000256" key="2">
    <source>
        <dbReference type="ARBA" id="ARBA00022448"/>
    </source>
</evidence>
<feature type="transmembrane region" description="Helical" evidence="7">
    <location>
        <begin position="20"/>
        <end position="40"/>
    </location>
</feature>
<dbReference type="GO" id="GO:0055085">
    <property type="term" value="P:transmembrane transport"/>
    <property type="evidence" value="ECO:0007669"/>
    <property type="project" value="InterPro"/>
</dbReference>
<dbReference type="CDD" id="cd06261">
    <property type="entry name" value="TM_PBP2"/>
    <property type="match status" value="1"/>
</dbReference>
<dbReference type="InterPro" id="IPR000515">
    <property type="entry name" value="MetI-like"/>
</dbReference>
<evidence type="ECO:0000256" key="6">
    <source>
        <dbReference type="ARBA" id="ARBA00023136"/>
    </source>
</evidence>
<feature type="domain" description="ABC transmembrane type-1" evidence="8">
    <location>
        <begin position="80"/>
        <end position="301"/>
    </location>
</feature>
<organism evidence="9 10">
    <name type="scientific">Lacrimispora xylanisolvens</name>
    <dbReference type="NCBI Taxonomy" id="384636"/>
    <lineage>
        <taxon>Bacteria</taxon>
        <taxon>Bacillati</taxon>
        <taxon>Bacillota</taxon>
        <taxon>Clostridia</taxon>
        <taxon>Lachnospirales</taxon>
        <taxon>Lachnospiraceae</taxon>
        <taxon>Lacrimispora</taxon>
    </lineage>
</organism>
<feature type="transmembrane region" description="Helical" evidence="7">
    <location>
        <begin position="283"/>
        <end position="301"/>
    </location>
</feature>
<comment type="similarity">
    <text evidence="7">Belongs to the binding-protein-dependent transport system permease family.</text>
</comment>
<keyword evidence="2 7" id="KW-0813">Transport</keyword>
<dbReference type="SUPFAM" id="SSF161098">
    <property type="entry name" value="MetI-like"/>
    <property type="match status" value="1"/>
</dbReference>
<dbReference type="InterPro" id="IPR035906">
    <property type="entry name" value="MetI-like_sf"/>
</dbReference>
<feature type="transmembrane region" description="Helical" evidence="7">
    <location>
        <begin position="216"/>
        <end position="238"/>
    </location>
</feature>
<evidence type="ECO:0000313" key="9">
    <source>
        <dbReference type="EMBL" id="PPK83203.1"/>
    </source>
</evidence>
<keyword evidence="10" id="KW-1185">Reference proteome</keyword>
<comment type="caution">
    <text evidence="9">The sequence shown here is derived from an EMBL/GenBank/DDBJ whole genome shotgun (WGS) entry which is preliminary data.</text>
</comment>
<feature type="transmembrane region" description="Helical" evidence="7">
    <location>
        <begin position="167"/>
        <end position="195"/>
    </location>
</feature>
<gene>
    <name evidence="9" type="ORF">BXY41_101266</name>
</gene>
<dbReference type="Pfam" id="PF00528">
    <property type="entry name" value="BPD_transp_1"/>
    <property type="match status" value="1"/>
</dbReference>
<dbReference type="Gene3D" id="1.10.3720.10">
    <property type="entry name" value="MetI-like"/>
    <property type="match status" value="1"/>
</dbReference>
<dbReference type="RefSeq" id="WP_242980008.1">
    <property type="nucleotide sequence ID" value="NZ_PTJA01000001.1"/>
</dbReference>
<dbReference type="PANTHER" id="PTHR43227:SF11">
    <property type="entry name" value="BLL4140 PROTEIN"/>
    <property type="match status" value="1"/>
</dbReference>
<evidence type="ECO:0000256" key="4">
    <source>
        <dbReference type="ARBA" id="ARBA00022692"/>
    </source>
</evidence>
<dbReference type="EMBL" id="PTJA01000001">
    <property type="protein sequence ID" value="PPK83203.1"/>
    <property type="molecule type" value="Genomic_DNA"/>
</dbReference>
<evidence type="ECO:0000259" key="8">
    <source>
        <dbReference type="PROSITE" id="PS50928"/>
    </source>
</evidence>
<evidence type="ECO:0000313" key="10">
    <source>
        <dbReference type="Proteomes" id="UP000237749"/>
    </source>
</evidence>
<feature type="transmembrane region" description="Helical" evidence="7">
    <location>
        <begin position="84"/>
        <end position="108"/>
    </location>
</feature>
<evidence type="ECO:0000256" key="1">
    <source>
        <dbReference type="ARBA" id="ARBA00004651"/>
    </source>
</evidence>
<keyword evidence="5 7" id="KW-1133">Transmembrane helix</keyword>
<dbReference type="AlphaFoldDB" id="A0A2S6HYH1"/>
<keyword evidence="3" id="KW-1003">Cell membrane</keyword>
<keyword evidence="4 7" id="KW-0812">Transmembrane</keyword>